<dbReference type="PANTHER" id="PTHR30069">
    <property type="entry name" value="TONB-DEPENDENT OUTER MEMBRANE RECEPTOR"/>
    <property type="match status" value="1"/>
</dbReference>
<evidence type="ECO:0000256" key="11">
    <source>
        <dbReference type="RuleBase" id="RU003357"/>
    </source>
</evidence>
<evidence type="ECO:0000256" key="8">
    <source>
        <dbReference type="ARBA" id="ARBA00023170"/>
    </source>
</evidence>
<evidence type="ECO:0000256" key="6">
    <source>
        <dbReference type="ARBA" id="ARBA00023077"/>
    </source>
</evidence>
<keyword evidence="5 12" id="KW-0732">Signal</keyword>
<dbReference type="Pfam" id="PF07715">
    <property type="entry name" value="Plug"/>
    <property type="match status" value="1"/>
</dbReference>
<name>A0A1W2EZD1_9FIRM</name>
<dbReference type="GO" id="GO:0009279">
    <property type="term" value="C:cell outer membrane"/>
    <property type="evidence" value="ECO:0007669"/>
    <property type="project" value="UniProtKB-SubCell"/>
</dbReference>
<protein>
    <submittedName>
        <fullName evidence="15">Outer membrane cobalamin receptor protein</fullName>
    </submittedName>
</protein>
<keyword evidence="4 10" id="KW-0812">Transmembrane</keyword>
<dbReference type="InterPro" id="IPR010917">
    <property type="entry name" value="TonB_rcpt_CS"/>
</dbReference>
<reference evidence="15 16" key="1">
    <citation type="submission" date="2017-04" db="EMBL/GenBank/DDBJ databases">
        <authorList>
            <person name="Afonso C.L."/>
            <person name="Miller P.J."/>
            <person name="Scott M.A."/>
            <person name="Spackman E."/>
            <person name="Goraichik I."/>
            <person name="Dimitrov K.M."/>
            <person name="Suarez D.L."/>
            <person name="Swayne D.E."/>
        </authorList>
    </citation>
    <scope>NUCLEOTIDE SEQUENCE [LARGE SCALE GENOMIC DNA]</scope>
    <source>
        <strain evidence="15 16">DSM 5090</strain>
    </source>
</reference>
<dbReference type="InterPro" id="IPR012910">
    <property type="entry name" value="Plug_dom"/>
</dbReference>
<keyword evidence="9 10" id="KW-0998">Cell outer membrane</keyword>
<feature type="signal peptide" evidence="12">
    <location>
        <begin position="1"/>
        <end position="24"/>
    </location>
</feature>
<dbReference type="PROSITE" id="PS01156">
    <property type="entry name" value="TONB_DEPENDENT_REC_2"/>
    <property type="match status" value="1"/>
</dbReference>
<evidence type="ECO:0000256" key="1">
    <source>
        <dbReference type="ARBA" id="ARBA00004571"/>
    </source>
</evidence>
<sequence>MRKNKKIAALAGCILVGSSFVSMAAAEEAKSSEEVTLEEVVVTSSKLYATKITVITENEIKAKGAQNVAEALKDVTGLNVVSSSSKGKSYAQFRGSDANSTKVFVDGVLLSTVGDGRTDLRTIATDNIEKIEVIKGPVPVIYGSNATGGVIYITTKNGSNSSNSISIARGSNNTEKYMASFGGDAGNVKYYFGVKKESTDGYTDHSNESAVYYNGKLNWSLNPKASLTVFGSYSETKEQIPNRYDSAGNLIINSGRGGCISQQNKYFSGTYNWEYDPIKQSYIGVVYDQKLNDSSDLSLKTYRSTQKSLLFTSGYQKLDWDGTVEGYELQHTIRTSRINTATWGYSYEKGNFTELTSNIDGTYNRADYTYTGKSYYIQDVIKFNNRLNANFGYRHNENEDHIKSLALWPTYGSISGTYTSDNPVFSLNYKISGNTELHGSIGKSYRYPNAMERSAPGGIYNGVTCNYLLPEKAINREIGLSHVMKSGLDVEVTYFHKNVTDMIKSTGQGGGRNQYFNIPKVEMHGFEAEINRKLSDCTKAFVNYSYTNAYDTLKKRQVSDIPYRNFSYGLNYLKNGLNANLAVSYIGGRTSLFSNGNGNGNSDGQNAITPVSLAGYHVVDLKVSKVIDKREYYVKVQNLLDKQYYLGAYLIAPGRYVEIGTTMKF</sequence>
<keyword evidence="2 10" id="KW-0813">Transport</keyword>
<feature type="domain" description="TonB-dependent receptor-like beta-barrel" evidence="13">
    <location>
        <begin position="265"/>
        <end position="639"/>
    </location>
</feature>
<dbReference type="STRING" id="112901.SAMN04488500_13419"/>
<dbReference type="Pfam" id="PF00593">
    <property type="entry name" value="TonB_dep_Rec_b-barrel"/>
    <property type="match status" value="1"/>
</dbReference>
<dbReference type="GO" id="GO:0044718">
    <property type="term" value="P:siderophore transmembrane transport"/>
    <property type="evidence" value="ECO:0007669"/>
    <property type="project" value="TreeGrafter"/>
</dbReference>
<dbReference type="GO" id="GO:0015344">
    <property type="term" value="F:siderophore uptake transmembrane transporter activity"/>
    <property type="evidence" value="ECO:0007669"/>
    <property type="project" value="TreeGrafter"/>
</dbReference>
<evidence type="ECO:0000256" key="12">
    <source>
        <dbReference type="SAM" id="SignalP"/>
    </source>
</evidence>
<keyword evidence="6 11" id="KW-0798">TonB box</keyword>
<evidence type="ECO:0000313" key="16">
    <source>
        <dbReference type="Proteomes" id="UP000192738"/>
    </source>
</evidence>
<organism evidence="15 16">
    <name type="scientific">Sporomusa malonica</name>
    <dbReference type="NCBI Taxonomy" id="112901"/>
    <lineage>
        <taxon>Bacteria</taxon>
        <taxon>Bacillati</taxon>
        <taxon>Bacillota</taxon>
        <taxon>Negativicutes</taxon>
        <taxon>Selenomonadales</taxon>
        <taxon>Sporomusaceae</taxon>
        <taxon>Sporomusa</taxon>
    </lineage>
</organism>
<evidence type="ECO:0000313" key="15">
    <source>
        <dbReference type="EMBL" id="SMD14586.1"/>
    </source>
</evidence>
<gene>
    <name evidence="15" type="ORF">SAMN04488500_13419</name>
</gene>
<dbReference type="InterPro" id="IPR036942">
    <property type="entry name" value="Beta-barrel_TonB_sf"/>
</dbReference>
<dbReference type="RefSeq" id="WP_084578353.1">
    <property type="nucleotide sequence ID" value="NZ_CP155572.1"/>
</dbReference>
<evidence type="ECO:0000256" key="5">
    <source>
        <dbReference type="ARBA" id="ARBA00022729"/>
    </source>
</evidence>
<accession>A0A1W2EZD1</accession>
<dbReference type="AlphaFoldDB" id="A0A1W2EZD1"/>
<dbReference type="InterPro" id="IPR000531">
    <property type="entry name" value="Beta-barrel_TonB"/>
</dbReference>
<comment type="similarity">
    <text evidence="10 11">Belongs to the TonB-dependent receptor family.</text>
</comment>
<dbReference type="Gene3D" id="2.170.130.10">
    <property type="entry name" value="TonB-dependent receptor, plug domain"/>
    <property type="match status" value="1"/>
</dbReference>
<dbReference type="Gene3D" id="2.40.170.20">
    <property type="entry name" value="TonB-dependent receptor, beta-barrel domain"/>
    <property type="match status" value="1"/>
</dbReference>
<evidence type="ECO:0000256" key="3">
    <source>
        <dbReference type="ARBA" id="ARBA00022452"/>
    </source>
</evidence>
<evidence type="ECO:0000256" key="10">
    <source>
        <dbReference type="PROSITE-ProRule" id="PRU01360"/>
    </source>
</evidence>
<keyword evidence="8 15" id="KW-0675">Receptor</keyword>
<feature type="domain" description="TonB-dependent receptor plug" evidence="14">
    <location>
        <begin position="50"/>
        <end position="150"/>
    </location>
</feature>
<keyword evidence="16" id="KW-1185">Reference proteome</keyword>
<dbReference type="InterPro" id="IPR039426">
    <property type="entry name" value="TonB-dep_rcpt-like"/>
</dbReference>
<evidence type="ECO:0000259" key="14">
    <source>
        <dbReference type="Pfam" id="PF07715"/>
    </source>
</evidence>
<evidence type="ECO:0000256" key="7">
    <source>
        <dbReference type="ARBA" id="ARBA00023136"/>
    </source>
</evidence>
<dbReference type="Proteomes" id="UP000192738">
    <property type="component" value="Unassembled WGS sequence"/>
</dbReference>
<proteinExistence type="inferred from homology"/>
<dbReference type="PROSITE" id="PS52016">
    <property type="entry name" value="TONB_DEPENDENT_REC_3"/>
    <property type="match status" value="1"/>
</dbReference>
<keyword evidence="3 10" id="KW-1134">Transmembrane beta strand</keyword>
<feature type="chain" id="PRO_5038704804" evidence="12">
    <location>
        <begin position="25"/>
        <end position="665"/>
    </location>
</feature>
<dbReference type="SUPFAM" id="SSF56935">
    <property type="entry name" value="Porins"/>
    <property type="match status" value="1"/>
</dbReference>
<keyword evidence="7 10" id="KW-0472">Membrane</keyword>
<dbReference type="CDD" id="cd01347">
    <property type="entry name" value="ligand_gated_channel"/>
    <property type="match status" value="1"/>
</dbReference>
<dbReference type="InterPro" id="IPR037066">
    <property type="entry name" value="Plug_dom_sf"/>
</dbReference>
<dbReference type="PANTHER" id="PTHR30069:SF29">
    <property type="entry name" value="HEMOGLOBIN AND HEMOGLOBIN-HAPTOGLOBIN-BINDING PROTEIN 1-RELATED"/>
    <property type="match status" value="1"/>
</dbReference>
<evidence type="ECO:0000259" key="13">
    <source>
        <dbReference type="Pfam" id="PF00593"/>
    </source>
</evidence>
<evidence type="ECO:0000256" key="2">
    <source>
        <dbReference type="ARBA" id="ARBA00022448"/>
    </source>
</evidence>
<comment type="subcellular location">
    <subcellularLocation>
        <location evidence="1 10">Cell outer membrane</location>
        <topology evidence="1 10">Multi-pass membrane protein</topology>
    </subcellularLocation>
</comment>
<evidence type="ECO:0000256" key="4">
    <source>
        <dbReference type="ARBA" id="ARBA00022692"/>
    </source>
</evidence>
<evidence type="ECO:0000256" key="9">
    <source>
        <dbReference type="ARBA" id="ARBA00023237"/>
    </source>
</evidence>
<dbReference type="EMBL" id="FWXI01000034">
    <property type="protein sequence ID" value="SMD14586.1"/>
    <property type="molecule type" value="Genomic_DNA"/>
</dbReference>